<accession>A0A235BWI3</accession>
<sequence length="119" mass="13156">MKSSTEKRFPKRGEIWLVNFNPGRGSEQRGIRPALIIQNDVGNQYAATVVVAAVTTTIKRYPVTVFIPAKSCGLRHDSMVNLAQVLTIDKARLKKKLGELKPELLKSVDRAILVSLGID</sequence>
<dbReference type="EC" id="3.1.-.-" evidence="1"/>
<dbReference type="PANTHER" id="PTHR33988">
    <property type="entry name" value="ENDORIBONUCLEASE MAZF-RELATED"/>
    <property type="match status" value="1"/>
</dbReference>
<dbReference type="Pfam" id="PF02452">
    <property type="entry name" value="PemK_toxin"/>
    <property type="match status" value="1"/>
</dbReference>
<dbReference type="GO" id="GO:0016787">
    <property type="term" value="F:hydrolase activity"/>
    <property type="evidence" value="ECO:0007669"/>
    <property type="project" value="UniProtKB-KW"/>
</dbReference>
<dbReference type="EMBL" id="NOZP01000040">
    <property type="protein sequence ID" value="OYD16718.1"/>
    <property type="molecule type" value="Genomic_DNA"/>
</dbReference>
<evidence type="ECO:0000313" key="3">
    <source>
        <dbReference type="Proteomes" id="UP000215559"/>
    </source>
</evidence>
<evidence type="ECO:0000256" key="1">
    <source>
        <dbReference type="PIRNR" id="PIRNR033490"/>
    </source>
</evidence>
<dbReference type="Gene3D" id="2.30.30.110">
    <property type="match status" value="1"/>
</dbReference>
<dbReference type="InterPro" id="IPR003477">
    <property type="entry name" value="PemK-like"/>
</dbReference>
<reference evidence="2 3" key="1">
    <citation type="submission" date="2017-07" db="EMBL/GenBank/DDBJ databases">
        <title>Recovery of genomes from metagenomes via a dereplication, aggregation, and scoring strategy.</title>
        <authorList>
            <person name="Sieber C.M."/>
            <person name="Probst A.J."/>
            <person name="Sharrar A."/>
            <person name="Thomas B.C."/>
            <person name="Hess M."/>
            <person name="Tringe S.G."/>
            <person name="Banfield J.F."/>
        </authorList>
    </citation>
    <scope>NUCLEOTIDE SEQUENCE [LARGE SCALE GENOMIC DNA]</scope>
    <source>
        <strain evidence="2">JGI_Cruoil_03_51_56</strain>
    </source>
</reference>
<dbReference type="GO" id="GO:0016075">
    <property type="term" value="P:rRNA catabolic process"/>
    <property type="evidence" value="ECO:0007669"/>
    <property type="project" value="TreeGrafter"/>
</dbReference>
<dbReference type="GO" id="GO:0006402">
    <property type="term" value="P:mRNA catabolic process"/>
    <property type="evidence" value="ECO:0007669"/>
    <property type="project" value="TreeGrafter"/>
</dbReference>
<dbReference type="GO" id="GO:0004521">
    <property type="term" value="F:RNA endonuclease activity"/>
    <property type="evidence" value="ECO:0007669"/>
    <property type="project" value="TreeGrafter"/>
</dbReference>
<dbReference type="SUPFAM" id="SSF50118">
    <property type="entry name" value="Cell growth inhibitor/plasmid maintenance toxic component"/>
    <property type="match status" value="1"/>
</dbReference>
<name>A0A235BWI3_UNCW3</name>
<dbReference type="PANTHER" id="PTHR33988:SF2">
    <property type="entry name" value="ENDORIBONUCLEASE MAZF"/>
    <property type="match status" value="1"/>
</dbReference>
<dbReference type="InterPro" id="IPR011067">
    <property type="entry name" value="Plasmid_toxin/cell-grow_inhib"/>
</dbReference>
<comment type="function">
    <text evidence="1">Toxic component of a type II toxin-antitoxin (TA) system.</text>
</comment>
<keyword evidence="1" id="KW-0255">Endonuclease</keyword>
<dbReference type="AlphaFoldDB" id="A0A235BWI3"/>
<evidence type="ECO:0000313" key="2">
    <source>
        <dbReference type="EMBL" id="OYD16718.1"/>
    </source>
</evidence>
<dbReference type="GO" id="GO:0003677">
    <property type="term" value="F:DNA binding"/>
    <property type="evidence" value="ECO:0007669"/>
    <property type="project" value="InterPro"/>
</dbReference>
<organism evidence="2 3">
    <name type="scientific">candidate division WOR-3 bacterium JGI_Cruoil_03_51_56</name>
    <dbReference type="NCBI Taxonomy" id="1973747"/>
    <lineage>
        <taxon>Bacteria</taxon>
        <taxon>Bacteria division WOR-3</taxon>
    </lineage>
</organism>
<dbReference type="Proteomes" id="UP000215559">
    <property type="component" value="Unassembled WGS sequence"/>
</dbReference>
<dbReference type="PIRSF" id="PIRSF033490">
    <property type="entry name" value="MazF"/>
    <property type="match status" value="1"/>
</dbReference>
<keyword evidence="1" id="KW-0540">Nuclease</keyword>
<protein>
    <recommendedName>
        <fullName evidence="1">mRNA interferase</fullName>
        <ecNumber evidence="1">3.1.-.-</ecNumber>
    </recommendedName>
</protein>
<comment type="similarity">
    <text evidence="1">Belongs to the PemK/MazF family.</text>
</comment>
<comment type="caution">
    <text evidence="2">The sequence shown here is derived from an EMBL/GenBank/DDBJ whole genome shotgun (WGS) entry which is preliminary data.</text>
</comment>
<keyword evidence="1" id="KW-0378">Hydrolase</keyword>
<proteinExistence type="inferred from homology"/>
<gene>
    <name evidence="2" type="ORF">CH330_01975</name>
</gene>